<reference evidence="1 2" key="1">
    <citation type="submission" date="2014-07" db="EMBL/GenBank/DDBJ databases">
        <title>Genome of Chryseobacterium formosense LMG 24722.</title>
        <authorList>
            <person name="Pipes S.E."/>
            <person name="Stropko S.J."/>
            <person name="Newman J.D."/>
        </authorList>
    </citation>
    <scope>NUCLEOTIDE SEQUENCE [LARGE SCALE GENOMIC DNA]</scope>
    <source>
        <strain evidence="1 2">LMG 24722</strain>
    </source>
</reference>
<evidence type="ECO:0000313" key="1">
    <source>
        <dbReference type="EMBL" id="KFE98073.1"/>
    </source>
</evidence>
<dbReference type="Proteomes" id="UP000028713">
    <property type="component" value="Unassembled WGS sequence"/>
</dbReference>
<dbReference type="AlphaFoldDB" id="A0A085Z0W0"/>
<evidence type="ECO:0000313" key="2">
    <source>
        <dbReference type="Proteomes" id="UP000028713"/>
    </source>
</evidence>
<protein>
    <submittedName>
        <fullName evidence="1">Uncharacterized protein</fullName>
    </submittedName>
</protein>
<dbReference type="EMBL" id="JPRP01000003">
    <property type="protein sequence ID" value="KFE98073.1"/>
    <property type="molecule type" value="Genomic_DNA"/>
</dbReference>
<name>A0A085Z0W0_9FLAO</name>
<proteinExistence type="predicted"/>
<comment type="caution">
    <text evidence="1">The sequence shown here is derived from an EMBL/GenBank/DDBJ whole genome shotgun (WGS) entry which is preliminary data.</text>
</comment>
<organism evidence="1 2">
    <name type="scientific">Chryseobacterium formosense</name>
    <dbReference type="NCBI Taxonomy" id="236814"/>
    <lineage>
        <taxon>Bacteria</taxon>
        <taxon>Pseudomonadati</taxon>
        <taxon>Bacteroidota</taxon>
        <taxon>Flavobacteriia</taxon>
        <taxon>Flavobacteriales</taxon>
        <taxon>Weeksellaceae</taxon>
        <taxon>Chryseobacterium group</taxon>
        <taxon>Chryseobacterium</taxon>
    </lineage>
</organism>
<accession>A0A085Z0W0</accession>
<sequence length="85" mass="9971">MNVFKFKTKTPLRRQRFFPKRCSHIIIESLAGSGFSIQCLKFWDEKFKTSDIHTTGLFAFAKIHPFREGEFKSHQLSTNNMTTNL</sequence>
<keyword evidence="2" id="KW-1185">Reference proteome</keyword>
<gene>
    <name evidence="1" type="ORF">IX39_16900</name>
</gene>